<name>A0A9W7GDD2_9STRA</name>
<dbReference type="InterPro" id="IPR027417">
    <property type="entry name" value="P-loop_NTPase"/>
</dbReference>
<dbReference type="OrthoDB" id="247245at2759"/>
<evidence type="ECO:0000313" key="3">
    <source>
        <dbReference type="EMBL" id="GMI41975.1"/>
    </source>
</evidence>
<evidence type="ECO:0000256" key="1">
    <source>
        <dbReference type="ARBA" id="ARBA00022741"/>
    </source>
</evidence>
<sequence length="181" mass="19790">MYTSLVSSFPPLEYEGVYKGEEVDRKGLGEVVFSNQVEMRKLESAIWPILTEDVNNLLIEIGGDLEARVGGEGGVEVTVVMLEGAVLERAGWDDVFCDDVWEVNADEDVRVGRVMERDGVGEVEARIRVEGQGGGKIREGKYKSGRIEGGGNREDTEIGARRKLEDYLWGVYGGGDGGTNT</sequence>
<proteinExistence type="predicted"/>
<dbReference type="EMBL" id="BRYA01001352">
    <property type="protein sequence ID" value="GMI41975.1"/>
    <property type="molecule type" value="Genomic_DNA"/>
</dbReference>
<dbReference type="GO" id="GO:0004140">
    <property type="term" value="F:dephospho-CoA kinase activity"/>
    <property type="evidence" value="ECO:0007669"/>
    <property type="project" value="InterPro"/>
</dbReference>
<evidence type="ECO:0000313" key="4">
    <source>
        <dbReference type="Proteomes" id="UP001165065"/>
    </source>
</evidence>
<dbReference type="AlphaFoldDB" id="A0A9W7GDD2"/>
<dbReference type="Pfam" id="PF01121">
    <property type="entry name" value="CoaE"/>
    <property type="match status" value="1"/>
</dbReference>
<dbReference type="GO" id="GO:0015937">
    <property type="term" value="P:coenzyme A biosynthetic process"/>
    <property type="evidence" value="ECO:0007669"/>
    <property type="project" value="InterPro"/>
</dbReference>
<protein>
    <submittedName>
        <fullName evidence="3">Uncharacterized protein</fullName>
    </submittedName>
</protein>
<keyword evidence="4" id="KW-1185">Reference proteome</keyword>
<dbReference type="InterPro" id="IPR001977">
    <property type="entry name" value="Depp_CoAkinase"/>
</dbReference>
<organism evidence="3 4">
    <name type="scientific">Triparma columacea</name>
    <dbReference type="NCBI Taxonomy" id="722753"/>
    <lineage>
        <taxon>Eukaryota</taxon>
        <taxon>Sar</taxon>
        <taxon>Stramenopiles</taxon>
        <taxon>Ochrophyta</taxon>
        <taxon>Bolidophyceae</taxon>
        <taxon>Parmales</taxon>
        <taxon>Triparmaceae</taxon>
        <taxon>Triparma</taxon>
    </lineage>
</organism>
<dbReference type="GO" id="GO:0005524">
    <property type="term" value="F:ATP binding"/>
    <property type="evidence" value="ECO:0007669"/>
    <property type="project" value="UniProtKB-KW"/>
</dbReference>
<dbReference type="Proteomes" id="UP001165065">
    <property type="component" value="Unassembled WGS sequence"/>
</dbReference>
<reference evidence="4" key="1">
    <citation type="journal article" date="2023" name="Commun. Biol.">
        <title>Genome analysis of Parmales, the sister group of diatoms, reveals the evolutionary specialization of diatoms from phago-mixotrophs to photoautotrophs.</title>
        <authorList>
            <person name="Ban H."/>
            <person name="Sato S."/>
            <person name="Yoshikawa S."/>
            <person name="Yamada K."/>
            <person name="Nakamura Y."/>
            <person name="Ichinomiya M."/>
            <person name="Sato N."/>
            <person name="Blanc-Mathieu R."/>
            <person name="Endo H."/>
            <person name="Kuwata A."/>
            <person name="Ogata H."/>
        </authorList>
    </citation>
    <scope>NUCLEOTIDE SEQUENCE [LARGE SCALE GENOMIC DNA]</scope>
</reference>
<accession>A0A9W7GDD2</accession>
<comment type="caution">
    <text evidence="3">The sequence shown here is derived from an EMBL/GenBank/DDBJ whole genome shotgun (WGS) entry which is preliminary data.</text>
</comment>
<keyword evidence="1" id="KW-0547">Nucleotide-binding</keyword>
<evidence type="ECO:0000256" key="2">
    <source>
        <dbReference type="ARBA" id="ARBA00022840"/>
    </source>
</evidence>
<dbReference type="Gene3D" id="3.40.50.300">
    <property type="entry name" value="P-loop containing nucleotide triphosphate hydrolases"/>
    <property type="match status" value="1"/>
</dbReference>
<gene>
    <name evidence="3" type="ORF">TrCOL_g8488</name>
</gene>
<keyword evidence="2" id="KW-0067">ATP-binding</keyword>